<keyword evidence="3" id="KW-1185">Reference proteome</keyword>
<protein>
    <submittedName>
        <fullName evidence="2">Uncharacterized protein</fullName>
    </submittedName>
</protein>
<dbReference type="AlphaFoldDB" id="A0A4U0Y0E1"/>
<dbReference type="EMBL" id="NAJQ01000003">
    <property type="protein sequence ID" value="TKA83804.1"/>
    <property type="molecule type" value="Genomic_DNA"/>
</dbReference>
<dbReference type="Proteomes" id="UP000309340">
    <property type="component" value="Unassembled WGS sequence"/>
</dbReference>
<reference evidence="2 3" key="1">
    <citation type="submission" date="2017-03" db="EMBL/GenBank/DDBJ databases">
        <title>Genomes of endolithic fungi from Antarctica.</title>
        <authorList>
            <person name="Coleine C."/>
            <person name="Masonjones S."/>
            <person name="Stajich J.E."/>
        </authorList>
    </citation>
    <scope>NUCLEOTIDE SEQUENCE [LARGE SCALE GENOMIC DNA]</scope>
    <source>
        <strain evidence="2 3">CCFEE 5184</strain>
    </source>
</reference>
<organism evidence="2 3">
    <name type="scientific">Friedmanniomyces simplex</name>
    <dbReference type="NCBI Taxonomy" id="329884"/>
    <lineage>
        <taxon>Eukaryota</taxon>
        <taxon>Fungi</taxon>
        <taxon>Dikarya</taxon>
        <taxon>Ascomycota</taxon>
        <taxon>Pezizomycotina</taxon>
        <taxon>Dothideomycetes</taxon>
        <taxon>Dothideomycetidae</taxon>
        <taxon>Mycosphaerellales</taxon>
        <taxon>Teratosphaeriaceae</taxon>
        <taxon>Friedmanniomyces</taxon>
    </lineage>
</organism>
<feature type="coiled-coil region" evidence="1">
    <location>
        <begin position="144"/>
        <end position="171"/>
    </location>
</feature>
<evidence type="ECO:0000313" key="3">
    <source>
        <dbReference type="Proteomes" id="UP000309340"/>
    </source>
</evidence>
<evidence type="ECO:0000313" key="2">
    <source>
        <dbReference type="EMBL" id="TKA83804.1"/>
    </source>
</evidence>
<sequence length="317" mass="36038">MSSRTVVPEPTSADSETLLRNRHAQLFLRPEVMEETKALFAQHALQQGLQLNRKACDNFIVSFLPIYGPVLWRNAKASRQHLLNRGAAAPQYRAYRLRDPEVTAFALYRQRSATYPNDARAMLGHVDGESLAERYWQQLPNAGKAFWEEQAREHNKALEMYRRKLERLLDTIGTLLHPTAMVKMYFSLDALPDPADPYWTFATPWTCCPDIGLEFATTARAAFDIDTLFGMEEDCVRPWPRSLLVLGMLQMPLYFEMAENSAEVAASRRGWERGETDKAVQPVAKASTEKVLWSLQPSKGAGNWRGFLPEFEIAIGV</sequence>
<comment type="caution">
    <text evidence="2">The sequence shown here is derived from an EMBL/GenBank/DDBJ whole genome shotgun (WGS) entry which is preliminary data.</text>
</comment>
<proteinExistence type="predicted"/>
<accession>A0A4U0Y0E1</accession>
<name>A0A4U0Y0E1_9PEZI</name>
<evidence type="ECO:0000256" key="1">
    <source>
        <dbReference type="SAM" id="Coils"/>
    </source>
</evidence>
<keyword evidence="1" id="KW-0175">Coiled coil</keyword>
<gene>
    <name evidence="2" type="ORF">B0A55_00074</name>
</gene>